<dbReference type="STRING" id="1389489.O159_24480"/>
<evidence type="ECO:0000256" key="4">
    <source>
        <dbReference type="ARBA" id="ARBA00023012"/>
    </source>
</evidence>
<evidence type="ECO:0000256" key="8">
    <source>
        <dbReference type="ARBA" id="ARBA00023163"/>
    </source>
</evidence>
<dbReference type="GO" id="GO:0003700">
    <property type="term" value="F:DNA-binding transcription factor activity"/>
    <property type="evidence" value="ECO:0007669"/>
    <property type="project" value="InterPro"/>
</dbReference>
<feature type="modified residue" description="4-aspartylphosphate" evidence="10">
    <location>
        <position position="59"/>
    </location>
</feature>
<dbReference type="AlphaFoldDB" id="U3PA72"/>
<keyword evidence="6 9" id="KW-0238">DNA-binding</keyword>
<sequence>MIRVLVVDDEPIAAEAHADYLTRLDGFELAGIAHSARQAQAQIARAQARSEPVDLILLDITLPDASGLELARALCAARMPIDFIAITAIRQMDTVQAALGVGVVQYLIKPFGFALFREKLGGYLRYRALLAGDHGHSTQQEVDAVFSSLRPSGRPGLPKGLTSSTLESVTGLLRRTPSPLSASEAAELLGLSRVTARRYLEHLCDDGLAVREQASLCGSKDMERPEDQRFFTGPRSVARSRCVSQGRWSIC</sequence>
<evidence type="ECO:0000313" key="12">
    <source>
        <dbReference type="EMBL" id="AGW42394.1"/>
    </source>
</evidence>
<dbReference type="InterPro" id="IPR011006">
    <property type="entry name" value="CheY-like_superfamily"/>
</dbReference>
<evidence type="ECO:0000256" key="9">
    <source>
        <dbReference type="PIRNR" id="PIRNR006171"/>
    </source>
</evidence>
<name>U3PA72_LEIXC</name>
<keyword evidence="2 9" id="KW-0963">Cytoplasm</keyword>
<keyword evidence="7 9" id="KW-0010">Activator</keyword>
<dbReference type="GO" id="GO:0003677">
    <property type="term" value="F:DNA binding"/>
    <property type="evidence" value="ECO:0007669"/>
    <property type="project" value="UniProtKB-KW"/>
</dbReference>
<keyword evidence="5 9" id="KW-0805">Transcription regulation</keyword>
<organism evidence="12 13">
    <name type="scientific">Leifsonia xyli subsp. cynodontis DSM 46306</name>
    <dbReference type="NCBI Taxonomy" id="1389489"/>
    <lineage>
        <taxon>Bacteria</taxon>
        <taxon>Bacillati</taxon>
        <taxon>Actinomycetota</taxon>
        <taxon>Actinomycetes</taxon>
        <taxon>Micrococcales</taxon>
        <taxon>Microbacteriaceae</taxon>
        <taxon>Leifsonia</taxon>
    </lineage>
</organism>
<dbReference type="HOGENOM" id="CLU_000445_39_1_11"/>
<keyword evidence="4 9" id="KW-0902">Two-component regulatory system</keyword>
<reference evidence="12 13" key="1">
    <citation type="journal article" date="2013" name="Genome Announc.">
        <title>Complete Genome Sequence of Leifsonia xyli subsp. cynodontis Strain DSM46306, a Gram-Positive Bacterial Pathogen of Grasses.</title>
        <authorList>
            <person name="Monteiro-Vitorello C.B."/>
            <person name="Zerillo M.M."/>
            <person name="Van Sluys M.A."/>
            <person name="Camargo L.E."/>
            <person name="Kitajima J.P."/>
        </authorList>
    </citation>
    <scope>NUCLEOTIDE SEQUENCE [LARGE SCALE GENOMIC DNA]</scope>
    <source>
        <strain evidence="12 13">DSM 46306</strain>
    </source>
</reference>
<keyword evidence="13" id="KW-1185">Reference proteome</keyword>
<dbReference type="InterPro" id="IPR036388">
    <property type="entry name" value="WH-like_DNA-bd_sf"/>
</dbReference>
<dbReference type="PANTHER" id="PTHR45526:SF1">
    <property type="entry name" value="TRANSCRIPTIONAL REGULATORY PROTEIN DCUR-RELATED"/>
    <property type="match status" value="1"/>
</dbReference>
<protein>
    <recommendedName>
        <fullName evidence="9">Transcriptional regulatory protein</fullName>
    </recommendedName>
</protein>
<dbReference type="Proteomes" id="UP000016743">
    <property type="component" value="Chromosome"/>
</dbReference>
<evidence type="ECO:0000313" key="13">
    <source>
        <dbReference type="Proteomes" id="UP000016743"/>
    </source>
</evidence>
<proteinExistence type="predicted"/>
<dbReference type="Pfam" id="PF09339">
    <property type="entry name" value="HTH_IclR"/>
    <property type="match status" value="1"/>
</dbReference>
<keyword evidence="8 9" id="KW-0804">Transcription</keyword>
<dbReference type="EMBL" id="CP006734">
    <property type="protein sequence ID" value="AGW42394.1"/>
    <property type="molecule type" value="Genomic_DNA"/>
</dbReference>
<evidence type="ECO:0000256" key="6">
    <source>
        <dbReference type="ARBA" id="ARBA00023125"/>
    </source>
</evidence>
<evidence type="ECO:0000256" key="1">
    <source>
        <dbReference type="ARBA" id="ARBA00004496"/>
    </source>
</evidence>
<dbReference type="InterPro" id="IPR036390">
    <property type="entry name" value="WH_DNA-bd_sf"/>
</dbReference>
<dbReference type="Gene3D" id="3.40.50.2300">
    <property type="match status" value="1"/>
</dbReference>
<dbReference type="PATRIC" id="fig|1389489.3.peg.2347"/>
<dbReference type="PIRSF" id="PIRSF006171">
    <property type="entry name" value="RR_citrat_malat"/>
    <property type="match status" value="1"/>
</dbReference>
<feature type="domain" description="Response regulatory" evidence="11">
    <location>
        <begin position="3"/>
        <end position="124"/>
    </location>
</feature>
<accession>U3PA72</accession>
<dbReference type="RefSeq" id="WP_021755865.1">
    <property type="nucleotide sequence ID" value="NC_022438.1"/>
</dbReference>
<dbReference type="SMART" id="SM00448">
    <property type="entry name" value="REC"/>
    <property type="match status" value="1"/>
</dbReference>
<keyword evidence="3 10" id="KW-0597">Phosphoprotein</keyword>
<comment type="subcellular location">
    <subcellularLocation>
        <location evidence="1 9">Cytoplasm</location>
    </subcellularLocation>
</comment>
<dbReference type="PANTHER" id="PTHR45526">
    <property type="entry name" value="TRANSCRIPTIONAL REGULATORY PROTEIN DPIA"/>
    <property type="match status" value="1"/>
</dbReference>
<dbReference type="SUPFAM" id="SSF52172">
    <property type="entry name" value="CheY-like"/>
    <property type="match status" value="1"/>
</dbReference>
<dbReference type="KEGG" id="lxy:O159_24480"/>
<dbReference type="GO" id="GO:0000156">
    <property type="term" value="F:phosphorelay response regulator activity"/>
    <property type="evidence" value="ECO:0007669"/>
    <property type="project" value="TreeGrafter"/>
</dbReference>
<dbReference type="eggNOG" id="COG4565">
    <property type="taxonomic scope" value="Bacteria"/>
</dbReference>
<dbReference type="Gene3D" id="1.10.10.10">
    <property type="entry name" value="Winged helix-like DNA-binding domain superfamily/Winged helix DNA-binding domain"/>
    <property type="match status" value="1"/>
</dbReference>
<dbReference type="InterPro" id="IPR051271">
    <property type="entry name" value="2C-system_Tx_regulators"/>
</dbReference>
<evidence type="ECO:0000256" key="7">
    <source>
        <dbReference type="ARBA" id="ARBA00023159"/>
    </source>
</evidence>
<dbReference type="GO" id="GO:0005737">
    <property type="term" value="C:cytoplasm"/>
    <property type="evidence" value="ECO:0007669"/>
    <property type="project" value="UniProtKB-SubCell"/>
</dbReference>
<dbReference type="InterPro" id="IPR005471">
    <property type="entry name" value="Tscrpt_reg_IclR_N"/>
</dbReference>
<dbReference type="InterPro" id="IPR001789">
    <property type="entry name" value="Sig_transdc_resp-reg_receiver"/>
</dbReference>
<evidence type="ECO:0000256" key="5">
    <source>
        <dbReference type="ARBA" id="ARBA00023015"/>
    </source>
</evidence>
<dbReference type="PROSITE" id="PS50110">
    <property type="entry name" value="RESPONSE_REGULATORY"/>
    <property type="match status" value="1"/>
</dbReference>
<dbReference type="SUPFAM" id="SSF46785">
    <property type="entry name" value="Winged helix' DNA-binding domain"/>
    <property type="match status" value="1"/>
</dbReference>
<gene>
    <name evidence="12" type="ORF">O159_24480</name>
</gene>
<dbReference type="Pfam" id="PF00072">
    <property type="entry name" value="Response_reg"/>
    <property type="match status" value="1"/>
</dbReference>
<evidence type="ECO:0000256" key="2">
    <source>
        <dbReference type="ARBA" id="ARBA00022490"/>
    </source>
</evidence>
<evidence type="ECO:0000256" key="3">
    <source>
        <dbReference type="ARBA" id="ARBA00022553"/>
    </source>
</evidence>
<dbReference type="InterPro" id="IPR024187">
    <property type="entry name" value="Sig_transdc_resp-reg_cit/mal"/>
</dbReference>
<evidence type="ECO:0000259" key="11">
    <source>
        <dbReference type="PROSITE" id="PS50110"/>
    </source>
</evidence>
<evidence type="ECO:0000256" key="10">
    <source>
        <dbReference type="PROSITE-ProRule" id="PRU00169"/>
    </source>
</evidence>